<dbReference type="EMBL" id="CAJVPS010005487">
    <property type="protein sequence ID" value="CAG8615545.1"/>
    <property type="molecule type" value="Genomic_DNA"/>
</dbReference>
<dbReference type="AlphaFoldDB" id="A0A9N9CX10"/>
<dbReference type="CDD" id="cd00866">
    <property type="entry name" value="PEBP_euk"/>
    <property type="match status" value="1"/>
</dbReference>
<dbReference type="Pfam" id="PF01161">
    <property type="entry name" value="PBP"/>
    <property type="match status" value="1"/>
</dbReference>
<sequence length="208" mass="23275">MANAIFLCLLLFIEGYCWAANHNMLITSHDAVISALKSSQVIPDVLDDFRVSGILKPSYGESKDDDADNPLDVNLGNELTPNDTAKAPKVWFATDEPDSEDQFALVMVDPDAPSRANPTNREFRHWAVGNIPANANLDKATTLTPYYPPTPPAGSGKHRYVFVLFKQPQRDIQYNLPEARSNFNTREFAKNYKLKIITANFFYCENSG</sequence>
<dbReference type="InterPro" id="IPR008914">
    <property type="entry name" value="PEBP"/>
</dbReference>
<dbReference type="Gene3D" id="3.90.280.10">
    <property type="entry name" value="PEBP-like"/>
    <property type="match status" value="1"/>
</dbReference>
<name>A0A9N9CX10_9GLOM</name>
<dbReference type="InterPro" id="IPR035810">
    <property type="entry name" value="PEBP_euk"/>
</dbReference>
<dbReference type="SUPFAM" id="SSF49777">
    <property type="entry name" value="PEBP-like"/>
    <property type="match status" value="1"/>
</dbReference>
<comment type="similarity">
    <text evidence="1">Belongs to the phosphatidylethanolamine-binding protein family.</text>
</comment>
<keyword evidence="2" id="KW-0732">Signal</keyword>
<protein>
    <submittedName>
        <fullName evidence="3">12700_t:CDS:1</fullName>
    </submittedName>
</protein>
<dbReference type="Proteomes" id="UP000789508">
    <property type="component" value="Unassembled WGS sequence"/>
</dbReference>
<reference evidence="3" key="1">
    <citation type="submission" date="2021-06" db="EMBL/GenBank/DDBJ databases">
        <authorList>
            <person name="Kallberg Y."/>
            <person name="Tangrot J."/>
            <person name="Rosling A."/>
        </authorList>
    </citation>
    <scope>NUCLEOTIDE SEQUENCE</scope>
    <source>
        <strain evidence="3">FL130A</strain>
    </source>
</reference>
<dbReference type="PROSITE" id="PS01220">
    <property type="entry name" value="PBP"/>
    <property type="match status" value="1"/>
</dbReference>
<keyword evidence="4" id="KW-1185">Reference proteome</keyword>
<comment type="caution">
    <text evidence="3">The sequence shown here is derived from an EMBL/GenBank/DDBJ whole genome shotgun (WGS) entry which is preliminary data.</text>
</comment>
<evidence type="ECO:0000313" key="3">
    <source>
        <dbReference type="EMBL" id="CAG8615545.1"/>
    </source>
</evidence>
<evidence type="ECO:0000256" key="2">
    <source>
        <dbReference type="SAM" id="SignalP"/>
    </source>
</evidence>
<dbReference type="InterPro" id="IPR036610">
    <property type="entry name" value="PEBP-like_sf"/>
</dbReference>
<feature type="signal peptide" evidence="2">
    <location>
        <begin position="1"/>
        <end position="19"/>
    </location>
</feature>
<evidence type="ECO:0000256" key="1">
    <source>
        <dbReference type="ARBA" id="ARBA00007091"/>
    </source>
</evidence>
<gene>
    <name evidence="3" type="ORF">ALEPTO_LOCUS8741</name>
</gene>
<dbReference type="PANTHER" id="PTHR11362:SF82">
    <property type="entry name" value="PHOSPHATIDYLETHANOLAMINE-BINDING PROTEIN 4"/>
    <property type="match status" value="1"/>
</dbReference>
<feature type="chain" id="PRO_5040165432" evidence="2">
    <location>
        <begin position="20"/>
        <end position="208"/>
    </location>
</feature>
<organism evidence="3 4">
    <name type="scientific">Ambispora leptoticha</name>
    <dbReference type="NCBI Taxonomy" id="144679"/>
    <lineage>
        <taxon>Eukaryota</taxon>
        <taxon>Fungi</taxon>
        <taxon>Fungi incertae sedis</taxon>
        <taxon>Mucoromycota</taxon>
        <taxon>Glomeromycotina</taxon>
        <taxon>Glomeromycetes</taxon>
        <taxon>Archaeosporales</taxon>
        <taxon>Ambisporaceae</taxon>
        <taxon>Ambispora</taxon>
    </lineage>
</organism>
<dbReference type="PANTHER" id="PTHR11362">
    <property type="entry name" value="PHOSPHATIDYLETHANOLAMINE-BINDING PROTEIN"/>
    <property type="match status" value="1"/>
</dbReference>
<evidence type="ECO:0000313" key="4">
    <source>
        <dbReference type="Proteomes" id="UP000789508"/>
    </source>
</evidence>
<accession>A0A9N9CX10</accession>
<dbReference type="InterPro" id="IPR001858">
    <property type="entry name" value="Phosphatidylethanolamine-bd_CS"/>
</dbReference>
<dbReference type="OrthoDB" id="2506647at2759"/>
<proteinExistence type="inferred from homology"/>